<dbReference type="RefSeq" id="WP_139447438.1">
    <property type="nucleotide sequence ID" value="NZ_SMDR01000001.1"/>
</dbReference>
<protein>
    <submittedName>
        <fullName evidence="4">HAMP domain-containing protein</fullName>
    </submittedName>
</protein>
<evidence type="ECO:0000256" key="2">
    <source>
        <dbReference type="SAM" id="Phobius"/>
    </source>
</evidence>
<dbReference type="GO" id="GO:0016791">
    <property type="term" value="F:phosphatase activity"/>
    <property type="evidence" value="ECO:0007669"/>
    <property type="project" value="TreeGrafter"/>
</dbReference>
<dbReference type="InterPro" id="IPR036457">
    <property type="entry name" value="PPM-type-like_dom_sf"/>
</dbReference>
<dbReference type="Gene3D" id="3.60.40.10">
    <property type="entry name" value="PPM-type phosphatase domain"/>
    <property type="match status" value="1"/>
</dbReference>
<dbReference type="SMART" id="SM00331">
    <property type="entry name" value="PP2C_SIG"/>
    <property type="match status" value="1"/>
</dbReference>
<feature type="domain" description="HAMP" evidence="3">
    <location>
        <begin position="338"/>
        <end position="391"/>
    </location>
</feature>
<feature type="transmembrane region" description="Helical" evidence="2">
    <location>
        <begin position="22"/>
        <end position="45"/>
    </location>
</feature>
<dbReference type="EMBL" id="SMDR01000001">
    <property type="protein sequence ID" value="TNJ35712.1"/>
    <property type="molecule type" value="Genomic_DNA"/>
</dbReference>
<organism evidence="4 5">
    <name type="scientific">Arenimonas terrae</name>
    <dbReference type="NCBI Taxonomy" id="2546226"/>
    <lineage>
        <taxon>Bacteria</taxon>
        <taxon>Pseudomonadati</taxon>
        <taxon>Pseudomonadota</taxon>
        <taxon>Gammaproteobacteria</taxon>
        <taxon>Lysobacterales</taxon>
        <taxon>Lysobacteraceae</taxon>
        <taxon>Arenimonas</taxon>
    </lineage>
</organism>
<dbReference type="InterPro" id="IPR052016">
    <property type="entry name" value="Bact_Sigma-Reg"/>
</dbReference>
<keyword evidence="1" id="KW-0378">Hydrolase</keyword>
<dbReference type="PANTHER" id="PTHR43156:SF2">
    <property type="entry name" value="STAGE II SPORULATION PROTEIN E"/>
    <property type="match status" value="1"/>
</dbReference>
<dbReference type="PANTHER" id="PTHR43156">
    <property type="entry name" value="STAGE II SPORULATION PROTEIN E-RELATED"/>
    <property type="match status" value="1"/>
</dbReference>
<dbReference type="InterPro" id="IPR001932">
    <property type="entry name" value="PPM-type_phosphatase-like_dom"/>
</dbReference>
<dbReference type="Pfam" id="PF00672">
    <property type="entry name" value="HAMP"/>
    <property type="match status" value="1"/>
</dbReference>
<dbReference type="CDD" id="cd12913">
    <property type="entry name" value="PDC1_MCP_like"/>
    <property type="match status" value="1"/>
</dbReference>
<reference evidence="4 5" key="1">
    <citation type="submission" date="2019-03" db="EMBL/GenBank/DDBJ databases">
        <title>Arenimonas daejeonensis sp. nov., isolated from compost.</title>
        <authorList>
            <person name="Jeon C.O."/>
        </authorList>
    </citation>
    <scope>NUCLEOTIDE SEQUENCE [LARGE SCALE GENOMIC DNA]</scope>
    <source>
        <strain evidence="4 5">R29</strain>
    </source>
</reference>
<keyword evidence="2" id="KW-1133">Transmembrane helix</keyword>
<dbReference type="Pfam" id="PF22673">
    <property type="entry name" value="MCP-like_PDC_1"/>
    <property type="match status" value="1"/>
</dbReference>
<proteinExistence type="predicted"/>
<dbReference type="PROSITE" id="PS50885">
    <property type="entry name" value="HAMP"/>
    <property type="match status" value="1"/>
</dbReference>
<dbReference type="SUPFAM" id="SSF158472">
    <property type="entry name" value="HAMP domain-like"/>
    <property type="match status" value="1"/>
</dbReference>
<accession>A0A5C4RXK7</accession>
<sequence length="646" mass="69401">MNQSVPPTELVVPWRDSLRTRLMLWFGTLVTALLIAGFGVAYVVAQQRIVGEAEVRTRFEARQASERLAAAMGSVRITGEGLVGLFNGLGLQRDGLVQALNAMLEADASAVGGLVALEPGVLDDGQAMAYYAGVERRGSVDRDLVAEGYDAHAQEWYRRTLAATHPWWSEPYFNETAGGVWMVTLNLPLRDGQGKTVGMVSLDVPVRRLSELLDSMRQVAGQRPALMTPGGTLAVHPDPGIALNHTFASLMRESGRVDLAPVEAARLAGTPLELTHTLPTGETRFSVLTPVVDTGWTLQLSLSHEVILQDLRQLGRWLAVGAGLATVVLAVLVRRLARRITVPLSELTSSAGHFAAGEFEWPVPHDTRGDEVGVMARALERARDSIRGQLAEIAGMARDRQKLESELDIAREIQQAMLPPGRSYDGLGLRADVHAMLQPAKAVGGDFYNHFDQGDGRLWFLIGDVSDKGIPAALFMARTMTVLEVAAQMAGTPALALSEAARHLVEGNDTCMFATVLCGHIDLGNGQFVLASAGHDPPVRLGADGSRSLLRFEGGGPLGFEADGMFSEWSGRLGVGDTLLLYTDGVTEAFDPDDQAFGEQRLLDALVPGHSARQQCEALVAAAHAFAGRAPQSDDITVLALKLVRR</sequence>
<evidence type="ECO:0000313" key="4">
    <source>
        <dbReference type="EMBL" id="TNJ35712.1"/>
    </source>
</evidence>
<keyword evidence="5" id="KW-1185">Reference proteome</keyword>
<dbReference type="GO" id="GO:0016020">
    <property type="term" value="C:membrane"/>
    <property type="evidence" value="ECO:0007669"/>
    <property type="project" value="InterPro"/>
</dbReference>
<dbReference type="InterPro" id="IPR003660">
    <property type="entry name" value="HAMP_dom"/>
</dbReference>
<name>A0A5C4RXK7_9GAMM</name>
<dbReference type="Pfam" id="PF07228">
    <property type="entry name" value="SpoIIE"/>
    <property type="match status" value="1"/>
</dbReference>
<dbReference type="SUPFAM" id="SSF81606">
    <property type="entry name" value="PP2C-like"/>
    <property type="match status" value="1"/>
</dbReference>
<dbReference type="AlphaFoldDB" id="A0A5C4RXK7"/>
<dbReference type="GO" id="GO:0007165">
    <property type="term" value="P:signal transduction"/>
    <property type="evidence" value="ECO:0007669"/>
    <property type="project" value="InterPro"/>
</dbReference>
<evidence type="ECO:0000313" key="5">
    <source>
        <dbReference type="Proteomes" id="UP000305760"/>
    </source>
</evidence>
<dbReference type="SMART" id="SM00304">
    <property type="entry name" value="HAMP"/>
    <property type="match status" value="1"/>
</dbReference>
<evidence type="ECO:0000256" key="1">
    <source>
        <dbReference type="ARBA" id="ARBA00022801"/>
    </source>
</evidence>
<keyword evidence="2" id="KW-0472">Membrane</keyword>
<dbReference type="Proteomes" id="UP000305760">
    <property type="component" value="Unassembled WGS sequence"/>
</dbReference>
<keyword evidence="2" id="KW-0812">Transmembrane</keyword>
<dbReference type="CDD" id="cd06225">
    <property type="entry name" value="HAMP"/>
    <property type="match status" value="1"/>
</dbReference>
<dbReference type="Gene3D" id="6.10.340.10">
    <property type="match status" value="1"/>
</dbReference>
<gene>
    <name evidence="4" type="ORF">E1B00_08200</name>
</gene>
<feature type="transmembrane region" description="Helical" evidence="2">
    <location>
        <begin position="314"/>
        <end position="333"/>
    </location>
</feature>
<dbReference type="CDD" id="cd18774">
    <property type="entry name" value="PDC2_HK_sensor"/>
    <property type="match status" value="1"/>
</dbReference>
<dbReference type="Gene3D" id="3.30.450.20">
    <property type="entry name" value="PAS domain"/>
    <property type="match status" value="1"/>
</dbReference>
<evidence type="ECO:0000259" key="3">
    <source>
        <dbReference type="PROSITE" id="PS50885"/>
    </source>
</evidence>
<dbReference type="OrthoDB" id="9811749at2"/>
<comment type="caution">
    <text evidence="4">The sequence shown here is derived from an EMBL/GenBank/DDBJ whole genome shotgun (WGS) entry which is preliminary data.</text>
</comment>